<dbReference type="PATRIC" id="fig|997296.3.peg.2025"/>
<keyword evidence="1" id="KW-0677">Repeat</keyword>
<dbReference type="PANTHER" id="PTHR45586:SF1">
    <property type="entry name" value="LIPOPOLYSACCHARIDE ASSEMBLY PROTEIN B"/>
    <property type="match status" value="1"/>
</dbReference>
<dbReference type="eggNOG" id="COG0457">
    <property type="taxonomic scope" value="Bacteria"/>
</dbReference>
<dbReference type="AlphaFoldDB" id="I3E273"/>
<dbReference type="SMART" id="SM00028">
    <property type="entry name" value="TPR"/>
    <property type="match status" value="4"/>
</dbReference>
<evidence type="ECO:0000256" key="1">
    <source>
        <dbReference type="ARBA" id="ARBA00022737"/>
    </source>
</evidence>
<dbReference type="SUPFAM" id="SSF48452">
    <property type="entry name" value="TPR-like"/>
    <property type="match status" value="2"/>
</dbReference>
<evidence type="ECO:0000313" key="5">
    <source>
        <dbReference type="Proteomes" id="UP000010523"/>
    </source>
</evidence>
<sequence length="501" mass="58192">MGKDSKARHQKGMLLSFIPTGEYYFSKGIKAFQSRDFQKAKKYLLRAMQLEPGEPMIACQLAIVYTELGEYQNSNRLLHFILEELDEEMAECHYFLANNYAHLGFFKDACHHAKLYLELDQDGEFTEDAEDLLSLLNLESEGLGEELYEEDDLIIKQEQARELLESGHFPKAIEILNGVIKEYPEYWSAYNNLALAYFYLGEIKKAEEILNNVLRLNPGNLHALCNKLVFSYYQSRTKEVKKMKEVLAKIKPLSSEHQFKLGATFALIGEYELAYFWLKKLYKQGYDGDGGFYYWLSISSYYTGREQAGRNIWKRVLELNPEKAGLEPWNEERPSVSGFEDHIASILKKYESDYIEERLFAIFLTSLSGQKDEILFSRQVVSNSKLSKLEQEYLYFIKKMDEHSCGQFIRMGHETAQVLYEIHQPIGTKQAGLYLLWFSVFAEAAKSNIRLKNTKAWAGAIEYIWHKLRDEKESQQSIASQYGVSPSTLQKYIKLVYSCLR</sequence>
<keyword evidence="5" id="KW-1185">Reference proteome</keyword>
<dbReference type="STRING" id="997296.PB1_09542"/>
<dbReference type="RefSeq" id="WP_003352072.1">
    <property type="nucleotide sequence ID" value="NZ_AFEU01000002.1"/>
</dbReference>
<feature type="repeat" description="TPR" evidence="3">
    <location>
        <begin position="21"/>
        <end position="54"/>
    </location>
</feature>
<protein>
    <submittedName>
        <fullName evidence="4">Tetratricopeptide TPR_2 repeat protein</fullName>
    </submittedName>
</protein>
<dbReference type="Gene3D" id="1.25.40.10">
    <property type="entry name" value="Tetratricopeptide repeat domain"/>
    <property type="match status" value="2"/>
</dbReference>
<evidence type="ECO:0000256" key="2">
    <source>
        <dbReference type="ARBA" id="ARBA00022803"/>
    </source>
</evidence>
<dbReference type="PROSITE" id="PS50005">
    <property type="entry name" value="TPR"/>
    <property type="match status" value="2"/>
</dbReference>
<proteinExistence type="predicted"/>
<organism evidence="4 5">
    <name type="scientific">Bacillus methanolicus PB1</name>
    <dbReference type="NCBI Taxonomy" id="997296"/>
    <lineage>
        <taxon>Bacteria</taxon>
        <taxon>Bacillati</taxon>
        <taxon>Bacillota</taxon>
        <taxon>Bacilli</taxon>
        <taxon>Bacillales</taxon>
        <taxon>Bacillaceae</taxon>
        <taxon>Bacillus</taxon>
    </lineage>
</organism>
<accession>I3E273</accession>
<dbReference type="InterPro" id="IPR011990">
    <property type="entry name" value="TPR-like_helical_dom_sf"/>
</dbReference>
<dbReference type="PANTHER" id="PTHR45586">
    <property type="entry name" value="TPR REPEAT-CONTAINING PROTEIN PA4667"/>
    <property type="match status" value="1"/>
</dbReference>
<keyword evidence="2 3" id="KW-0802">TPR repeat</keyword>
<evidence type="ECO:0000313" key="4">
    <source>
        <dbReference type="EMBL" id="EIJ80594.1"/>
    </source>
</evidence>
<feature type="repeat" description="TPR" evidence="3">
    <location>
        <begin position="187"/>
        <end position="220"/>
    </location>
</feature>
<dbReference type="InterPro" id="IPR019734">
    <property type="entry name" value="TPR_rpt"/>
</dbReference>
<reference evidence="4 5" key="1">
    <citation type="journal article" date="2012" name="Appl. Environ. Microbiol.">
        <title>Genome Sequence of Thermotolerant Bacillus methanolicus: Features and Regulation Related to Methylotrophy and Production of L-Lysine and L-Glutamate from Methanol.</title>
        <authorList>
            <person name="Heggeset T.M."/>
            <person name="Krog A."/>
            <person name="Balzer S."/>
            <person name="Wentzel A."/>
            <person name="Ellingsen T.E."/>
            <person name="Brautaset T."/>
        </authorList>
    </citation>
    <scope>NUCLEOTIDE SEQUENCE [LARGE SCALE GENOMIC DNA]</scope>
    <source>
        <strain evidence="4 5">PB1</strain>
    </source>
</reference>
<dbReference type="Pfam" id="PF14559">
    <property type="entry name" value="TPR_19"/>
    <property type="match status" value="1"/>
</dbReference>
<dbReference type="InterPro" id="IPR051012">
    <property type="entry name" value="CellSynth/LPSAsmb/PSIAsmb"/>
</dbReference>
<name>I3E273_BACMT</name>
<comment type="caution">
    <text evidence="4">The sequence shown here is derived from an EMBL/GenBank/DDBJ whole genome shotgun (WGS) entry which is preliminary data.</text>
</comment>
<dbReference type="OrthoDB" id="600613at2"/>
<gene>
    <name evidence="4" type="ORF">PB1_09542</name>
</gene>
<dbReference type="EMBL" id="AFEU01000002">
    <property type="protein sequence ID" value="EIJ80594.1"/>
    <property type="molecule type" value="Genomic_DNA"/>
</dbReference>
<evidence type="ECO:0000256" key="3">
    <source>
        <dbReference type="PROSITE-ProRule" id="PRU00339"/>
    </source>
</evidence>
<dbReference type="Proteomes" id="UP000010523">
    <property type="component" value="Unassembled WGS sequence"/>
</dbReference>